<dbReference type="Proteomes" id="UP001165065">
    <property type="component" value="Unassembled WGS sequence"/>
</dbReference>
<evidence type="ECO:0000313" key="6">
    <source>
        <dbReference type="EMBL" id="GMI44086.1"/>
    </source>
</evidence>
<keyword evidence="7" id="KW-1185">Reference proteome</keyword>
<dbReference type="GO" id="GO:0046872">
    <property type="term" value="F:metal ion binding"/>
    <property type="evidence" value="ECO:0007669"/>
    <property type="project" value="UniProtKB-KW"/>
</dbReference>
<dbReference type="Pfam" id="PF02678">
    <property type="entry name" value="Pirin"/>
    <property type="match status" value="1"/>
</dbReference>
<gene>
    <name evidence="6" type="ORF">TrCOL_g9234</name>
</gene>
<dbReference type="Gene3D" id="2.60.120.10">
    <property type="entry name" value="Jelly Rolls"/>
    <property type="match status" value="2"/>
</dbReference>
<dbReference type="InterPro" id="IPR012093">
    <property type="entry name" value="Pirin"/>
</dbReference>
<dbReference type="InterPro" id="IPR008778">
    <property type="entry name" value="Pirin_C_dom"/>
</dbReference>
<keyword evidence="2" id="KW-0479">Metal-binding</keyword>
<dbReference type="InterPro" id="IPR014710">
    <property type="entry name" value="RmlC-like_jellyroll"/>
</dbReference>
<dbReference type="PANTHER" id="PTHR13903">
    <property type="entry name" value="PIRIN-RELATED"/>
    <property type="match status" value="1"/>
</dbReference>
<name>A0A9W7GDK3_9STRA</name>
<dbReference type="PANTHER" id="PTHR13903:SF8">
    <property type="entry name" value="PIRIN"/>
    <property type="match status" value="1"/>
</dbReference>
<comment type="similarity">
    <text evidence="1 3">Belongs to the pirin family.</text>
</comment>
<dbReference type="CDD" id="cd02909">
    <property type="entry name" value="cupin_pirin_N"/>
    <property type="match status" value="1"/>
</dbReference>
<accession>A0A9W7GDK3</accession>
<evidence type="ECO:0000256" key="1">
    <source>
        <dbReference type="ARBA" id="ARBA00008416"/>
    </source>
</evidence>
<dbReference type="Pfam" id="PF05726">
    <property type="entry name" value="Pirin_C"/>
    <property type="match status" value="1"/>
</dbReference>
<feature type="domain" description="Pirin N-terminal" evidence="4">
    <location>
        <begin position="55"/>
        <end position="141"/>
    </location>
</feature>
<keyword evidence="2" id="KW-0408">Iron</keyword>
<dbReference type="OrthoDB" id="198735at2759"/>
<sequence>MTNRGLTNTILSVSALGTPPYQTLDPFLFCVYHKDAYPAGNPSMEAPRIGNGADFDHSAPYRMYHGSKIPGFPQHPHRGFETITATMEGIIDHTDSKGNGGRYGDGDLQWMTAGKGVVHGEMFPLVNQDRGNPTRFFQIWLNLPASRKMVEPSFKMHWSEDVNKVVREDGATLTLFVGDYKGMKSSDSPPDSWASDRSNDVGVFYVTLPEGSKVKIPPSSAPDANRTLYMIEGSQGVVDGRVFEDKIYAVLDAGKELELRNDGVGKTEFLVLQGAPISEPVVQHGPFVMNTSQEIQQAFRDYQQTRFGGWPWEMDDMVFPVDKGRFAFFDGKETRPGQGGSGSGEL</sequence>
<feature type="binding site" evidence="2">
    <location>
        <position position="75"/>
    </location>
    <ligand>
        <name>Fe cation</name>
        <dbReference type="ChEBI" id="CHEBI:24875"/>
    </ligand>
</feature>
<feature type="binding site" evidence="2">
    <location>
        <position position="119"/>
    </location>
    <ligand>
        <name>Fe cation</name>
        <dbReference type="ChEBI" id="CHEBI:24875"/>
    </ligand>
</feature>
<evidence type="ECO:0000256" key="2">
    <source>
        <dbReference type="PIRSR" id="PIRSR006232-1"/>
    </source>
</evidence>
<feature type="binding site" evidence="2">
    <location>
        <position position="77"/>
    </location>
    <ligand>
        <name>Fe cation</name>
        <dbReference type="ChEBI" id="CHEBI:24875"/>
    </ligand>
</feature>
<organism evidence="6 7">
    <name type="scientific">Triparma columacea</name>
    <dbReference type="NCBI Taxonomy" id="722753"/>
    <lineage>
        <taxon>Eukaryota</taxon>
        <taxon>Sar</taxon>
        <taxon>Stramenopiles</taxon>
        <taxon>Ochrophyta</taxon>
        <taxon>Bolidophyceae</taxon>
        <taxon>Parmales</taxon>
        <taxon>Triparmaceae</taxon>
        <taxon>Triparma</taxon>
    </lineage>
</organism>
<dbReference type="AlphaFoldDB" id="A0A9W7GDK3"/>
<feature type="domain" description="Pirin C-terminal" evidence="5">
    <location>
        <begin position="206"/>
        <end position="308"/>
    </location>
</feature>
<evidence type="ECO:0000313" key="7">
    <source>
        <dbReference type="Proteomes" id="UP001165065"/>
    </source>
</evidence>
<dbReference type="InterPro" id="IPR011051">
    <property type="entry name" value="RmlC_Cupin_sf"/>
</dbReference>
<proteinExistence type="inferred from homology"/>
<reference evidence="7" key="1">
    <citation type="journal article" date="2023" name="Commun. Biol.">
        <title>Genome analysis of Parmales, the sister group of diatoms, reveals the evolutionary specialization of diatoms from phago-mixotrophs to photoautotrophs.</title>
        <authorList>
            <person name="Ban H."/>
            <person name="Sato S."/>
            <person name="Yoshikawa S."/>
            <person name="Yamada K."/>
            <person name="Nakamura Y."/>
            <person name="Ichinomiya M."/>
            <person name="Sato N."/>
            <person name="Blanc-Mathieu R."/>
            <person name="Endo H."/>
            <person name="Kuwata A."/>
            <person name="Ogata H."/>
        </authorList>
    </citation>
    <scope>NUCLEOTIDE SEQUENCE [LARGE SCALE GENOMIC DNA]</scope>
</reference>
<dbReference type="EMBL" id="BRYA01001469">
    <property type="protein sequence ID" value="GMI44086.1"/>
    <property type="molecule type" value="Genomic_DNA"/>
</dbReference>
<evidence type="ECO:0000259" key="4">
    <source>
        <dbReference type="Pfam" id="PF02678"/>
    </source>
</evidence>
<comment type="caution">
    <text evidence="6">The sequence shown here is derived from an EMBL/GenBank/DDBJ whole genome shotgun (WGS) entry which is preliminary data.</text>
</comment>
<feature type="binding site" evidence="2">
    <location>
        <position position="121"/>
    </location>
    <ligand>
        <name>Fe cation</name>
        <dbReference type="ChEBI" id="CHEBI:24875"/>
    </ligand>
</feature>
<comment type="cofactor">
    <cofactor evidence="2">
        <name>Fe cation</name>
        <dbReference type="ChEBI" id="CHEBI:24875"/>
    </cofactor>
    <text evidence="2">Binds 1 Fe cation per subunit.</text>
</comment>
<evidence type="ECO:0008006" key="8">
    <source>
        <dbReference type="Google" id="ProtNLM"/>
    </source>
</evidence>
<dbReference type="InterPro" id="IPR003829">
    <property type="entry name" value="Pirin_N_dom"/>
</dbReference>
<evidence type="ECO:0000256" key="3">
    <source>
        <dbReference type="RuleBase" id="RU003457"/>
    </source>
</evidence>
<protein>
    <recommendedName>
        <fullName evidence="8">Pirin</fullName>
    </recommendedName>
</protein>
<dbReference type="SUPFAM" id="SSF51182">
    <property type="entry name" value="RmlC-like cupins"/>
    <property type="match status" value="1"/>
</dbReference>
<evidence type="ECO:0000259" key="5">
    <source>
        <dbReference type="Pfam" id="PF05726"/>
    </source>
</evidence>